<proteinExistence type="predicted"/>
<dbReference type="AlphaFoldDB" id="A0A7W5BRA9"/>
<dbReference type="EMBL" id="JACHXH010000016">
    <property type="protein sequence ID" value="MBB3136603.1"/>
    <property type="molecule type" value="Genomic_DNA"/>
</dbReference>
<protein>
    <submittedName>
        <fullName evidence="1">Uncharacterized protein</fullName>
    </submittedName>
</protein>
<organism evidence="1 2">
    <name type="scientific">Rhizobium pisi</name>
    <dbReference type="NCBI Taxonomy" id="574561"/>
    <lineage>
        <taxon>Bacteria</taxon>
        <taxon>Pseudomonadati</taxon>
        <taxon>Pseudomonadota</taxon>
        <taxon>Alphaproteobacteria</taxon>
        <taxon>Hyphomicrobiales</taxon>
        <taxon>Rhizobiaceae</taxon>
        <taxon>Rhizobium/Agrobacterium group</taxon>
        <taxon>Rhizobium</taxon>
    </lineage>
</organism>
<sequence>MLDGIKVIEIQAQTGYPVVSAYEFEFLKGEKVVKDRLKDCSLYLILQRPLTYFQNLILGEGVIDFEIADGINPPLECRLDLEEAKMIKPGGIVDVEIQYYKDQPDLVPPHNDVAAFKILTEAGEFAVWETPQKLLYEAIVNGLPLYLRGDISPYLAYHVHYIGKAWSQNVWNRLTGHHKVQKILTMEDSISPRSRKLSFEISVLLLDIVGFDEGNMIGGYEALIPEKVQPIIHEMKTEEEIDAFFSKPPIAPRAPELTSEAEALLIKLFKPEYNGIMFENYPNIANGTRSVGYTLANLTVTRMPMLLTTAHRPNAAMGDVKFEMEA</sequence>
<evidence type="ECO:0000313" key="1">
    <source>
        <dbReference type="EMBL" id="MBB3136603.1"/>
    </source>
</evidence>
<dbReference type="Proteomes" id="UP000518315">
    <property type="component" value="Unassembled WGS sequence"/>
</dbReference>
<reference evidence="1 2" key="1">
    <citation type="submission" date="2020-08" db="EMBL/GenBank/DDBJ databases">
        <title>Genomic Encyclopedia of Type Strains, Phase III (KMG-III): the genomes of soil and plant-associated and newly described type strains.</title>
        <authorList>
            <person name="Whitman W."/>
        </authorList>
    </citation>
    <scope>NUCLEOTIDE SEQUENCE [LARGE SCALE GENOMIC DNA]</scope>
    <source>
        <strain evidence="1 2">CECT 4113</strain>
    </source>
</reference>
<accession>A0A7W5BRA9</accession>
<dbReference type="RefSeq" id="WP_183736778.1">
    <property type="nucleotide sequence ID" value="NZ_JACHXH010000016.1"/>
</dbReference>
<keyword evidence="2" id="KW-1185">Reference proteome</keyword>
<name>A0A7W5BRA9_9HYPH</name>
<evidence type="ECO:0000313" key="2">
    <source>
        <dbReference type="Proteomes" id="UP000518315"/>
    </source>
</evidence>
<comment type="caution">
    <text evidence="1">The sequence shown here is derived from an EMBL/GenBank/DDBJ whole genome shotgun (WGS) entry which is preliminary data.</text>
</comment>
<gene>
    <name evidence="1" type="ORF">FHS26_004360</name>
</gene>